<evidence type="ECO:0000256" key="1">
    <source>
        <dbReference type="SAM" id="MobiDB-lite"/>
    </source>
</evidence>
<dbReference type="EMBL" id="HBUF01344545">
    <property type="protein sequence ID" value="CAG6707852.1"/>
    <property type="molecule type" value="Transcribed_RNA"/>
</dbReference>
<dbReference type="EMBL" id="HBUF01032544">
    <property type="protein sequence ID" value="CAG6615305.1"/>
    <property type="molecule type" value="Transcribed_RNA"/>
</dbReference>
<feature type="region of interest" description="Disordered" evidence="1">
    <location>
        <begin position="8"/>
        <end position="29"/>
    </location>
</feature>
<dbReference type="EMBL" id="HBUF01192618">
    <property type="protein sequence ID" value="CAG6658880.1"/>
    <property type="molecule type" value="Transcribed_RNA"/>
</dbReference>
<dbReference type="EMBL" id="HBUF01192617">
    <property type="protein sequence ID" value="CAG6658878.1"/>
    <property type="molecule type" value="Transcribed_RNA"/>
</dbReference>
<protein>
    <submittedName>
        <fullName evidence="2">Uncharacterized protein</fullName>
    </submittedName>
</protein>
<name>A0A8D8XUN3_9HEMI</name>
<sequence>MVLARRVEALSATRQSRSTTTETPRTGRFRGLGGVCPRMMAGSSCVKPTCTESLFNVATSLTCATRSCGPLTGLTQRWLPHHWSPGMIAYTTSPLLSPSPSVLLCSSL</sequence>
<dbReference type="EMBL" id="HBUF01032545">
    <property type="protein sequence ID" value="CAG6615307.1"/>
    <property type="molecule type" value="Transcribed_RNA"/>
</dbReference>
<feature type="compositionally biased region" description="Polar residues" evidence="1">
    <location>
        <begin position="12"/>
        <end position="24"/>
    </location>
</feature>
<dbReference type="EMBL" id="HBUF01344547">
    <property type="protein sequence ID" value="CAG6707856.1"/>
    <property type="molecule type" value="Transcribed_RNA"/>
</dbReference>
<reference evidence="2" key="1">
    <citation type="submission" date="2021-05" db="EMBL/GenBank/DDBJ databases">
        <authorList>
            <person name="Alioto T."/>
            <person name="Alioto T."/>
            <person name="Gomez Garrido J."/>
        </authorList>
    </citation>
    <scope>NUCLEOTIDE SEQUENCE</scope>
</reference>
<organism evidence="2">
    <name type="scientific">Cacopsylla melanoneura</name>
    <dbReference type="NCBI Taxonomy" id="428564"/>
    <lineage>
        <taxon>Eukaryota</taxon>
        <taxon>Metazoa</taxon>
        <taxon>Ecdysozoa</taxon>
        <taxon>Arthropoda</taxon>
        <taxon>Hexapoda</taxon>
        <taxon>Insecta</taxon>
        <taxon>Pterygota</taxon>
        <taxon>Neoptera</taxon>
        <taxon>Paraneoptera</taxon>
        <taxon>Hemiptera</taxon>
        <taxon>Sternorrhyncha</taxon>
        <taxon>Psylloidea</taxon>
        <taxon>Psyllidae</taxon>
        <taxon>Psyllinae</taxon>
        <taxon>Cacopsylla</taxon>
    </lineage>
</organism>
<dbReference type="EMBL" id="HBUF01192616">
    <property type="protein sequence ID" value="CAG6658876.1"/>
    <property type="molecule type" value="Transcribed_RNA"/>
</dbReference>
<evidence type="ECO:0000313" key="2">
    <source>
        <dbReference type="EMBL" id="CAG6707854.1"/>
    </source>
</evidence>
<dbReference type="EMBL" id="HBUF01528382">
    <property type="protein sequence ID" value="CAG6750946.1"/>
    <property type="molecule type" value="Transcribed_RNA"/>
</dbReference>
<dbReference type="EMBL" id="HBUF01528383">
    <property type="protein sequence ID" value="CAG6750948.1"/>
    <property type="molecule type" value="Transcribed_RNA"/>
</dbReference>
<accession>A0A8D8XUN3</accession>
<dbReference type="AlphaFoldDB" id="A0A8D8XUN3"/>
<dbReference type="EMBL" id="HBUF01528384">
    <property type="protein sequence ID" value="CAG6750950.1"/>
    <property type="molecule type" value="Transcribed_RNA"/>
</dbReference>
<dbReference type="EMBL" id="HBUF01344546">
    <property type="protein sequence ID" value="CAG6707854.1"/>
    <property type="molecule type" value="Transcribed_RNA"/>
</dbReference>
<proteinExistence type="predicted"/>